<dbReference type="OrthoDB" id="10450826at2759"/>
<gene>
    <name evidence="1" type="primary">GIP</name>
    <name evidence="1" type="ORF">SNEC2469_LOCUS33363</name>
</gene>
<reference evidence="1" key="1">
    <citation type="submission" date="2021-02" db="EMBL/GenBank/DDBJ databases">
        <authorList>
            <person name="Dougan E. K."/>
            <person name="Rhodes N."/>
            <person name="Thang M."/>
            <person name="Chan C."/>
        </authorList>
    </citation>
    <scope>NUCLEOTIDE SEQUENCE</scope>
</reference>
<comment type="caution">
    <text evidence="1">The sequence shown here is derived from an EMBL/GenBank/DDBJ whole genome shotgun (WGS) entry which is preliminary data.</text>
</comment>
<name>A0A813C3K5_9DINO</name>
<evidence type="ECO:0000313" key="1">
    <source>
        <dbReference type="EMBL" id="CAE7938991.1"/>
    </source>
</evidence>
<keyword evidence="2" id="KW-1185">Reference proteome</keyword>
<feature type="non-terminal residue" evidence="1">
    <location>
        <position position="124"/>
    </location>
</feature>
<protein>
    <submittedName>
        <fullName evidence="1">GIP protein</fullName>
    </submittedName>
</protein>
<proteinExistence type="predicted"/>
<accession>A0A813C3K5</accession>
<dbReference type="AlphaFoldDB" id="A0A813C3K5"/>
<dbReference type="Proteomes" id="UP000601435">
    <property type="component" value="Unassembled WGS sequence"/>
</dbReference>
<organism evidence="1 2">
    <name type="scientific">Symbiodinium necroappetens</name>
    <dbReference type="NCBI Taxonomy" id="1628268"/>
    <lineage>
        <taxon>Eukaryota</taxon>
        <taxon>Sar</taxon>
        <taxon>Alveolata</taxon>
        <taxon>Dinophyceae</taxon>
        <taxon>Suessiales</taxon>
        <taxon>Symbiodiniaceae</taxon>
        <taxon>Symbiodinium</taxon>
    </lineage>
</organism>
<sequence>GIWGKQKTYVEPGAYEAEARATAEAEAKNEQAFEDFAGEKEKEGLTDTVDYQNFREAYHLAERMSPLMKLADQLNSYGQTGLYHDNIRLDKTNSFKVQHMYFRTKALPRYRMKFNFSEEDLMEQ</sequence>
<dbReference type="EMBL" id="CAJNJA010087632">
    <property type="protein sequence ID" value="CAE7938991.1"/>
    <property type="molecule type" value="Genomic_DNA"/>
</dbReference>
<feature type="non-terminal residue" evidence="1">
    <location>
        <position position="1"/>
    </location>
</feature>
<evidence type="ECO:0000313" key="2">
    <source>
        <dbReference type="Proteomes" id="UP000601435"/>
    </source>
</evidence>